<feature type="compositionally biased region" description="Polar residues" evidence="1">
    <location>
        <begin position="185"/>
        <end position="202"/>
    </location>
</feature>
<dbReference type="GO" id="GO:0016757">
    <property type="term" value="F:glycosyltransferase activity"/>
    <property type="evidence" value="ECO:0007669"/>
    <property type="project" value="UniProtKB-KW"/>
</dbReference>
<name>A0A1J8Q2Y7_9AGAM</name>
<dbReference type="AlphaFoldDB" id="A0A1J8Q2Y7"/>
<accession>A0A1J8Q2Y7</accession>
<dbReference type="EMBL" id="LVVM01006433">
    <property type="protein sequence ID" value="OJA08097.1"/>
    <property type="molecule type" value="Genomic_DNA"/>
</dbReference>
<reference evidence="2 3" key="1">
    <citation type="submission" date="2016-03" db="EMBL/GenBank/DDBJ databases">
        <title>Comparative genomics of the ectomycorrhizal sister species Rhizopogon vinicolor and Rhizopogon vesiculosus (Basidiomycota: Boletales) reveals a divergence of the mating type B locus.</title>
        <authorList>
            <person name="Mujic A.B."/>
            <person name="Kuo A."/>
            <person name="Tritt A."/>
            <person name="Lipzen A."/>
            <person name="Chen C."/>
            <person name="Johnson J."/>
            <person name="Sharma A."/>
            <person name="Barry K."/>
            <person name="Grigoriev I.V."/>
            <person name="Spatafora J.W."/>
        </authorList>
    </citation>
    <scope>NUCLEOTIDE SEQUENCE [LARGE SCALE GENOMIC DNA]</scope>
    <source>
        <strain evidence="2 3">AM-OR11-056</strain>
    </source>
</reference>
<keyword evidence="2" id="KW-0808">Transferase</keyword>
<feature type="region of interest" description="Disordered" evidence="1">
    <location>
        <begin position="361"/>
        <end position="393"/>
    </location>
</feature>
<gene>
    <name evidence="2" type="primary">RVUP50</name>
    <name evidence="2" type="ORF">AZE42_03448</name>
</gene>
<protein>
    <submittedName>
        <fullName evidence="2">Beta-1 6-N-acetylglucosaminyltransferase</fullName>
    </submittedName>
</protein>
<feature type="compositionally biased region" description="Polar residues" evidence="1">
    <location>
        <begin position="1"/>
        <end position="14"/>
    </location>
</feature>
<evidence type="ECO:0000313" key="3">
    <source>
        <dbReference type="Proteomes" id="UP000183567"/>
    </source>
</evidence>
<dbReference type="STRING" id="180088.A0A1J8Q2Y7"/>
<keyword evidence="3" id="KW-1185">Reference proteome</keyword>
<evidence type="ECO:0000256" key="1">
    <source>
        <dbReference type="SAM" id="MobiDB-lite"/>
    </source>
</evidence>
<dbReference type="OrthoDB" id="3071736at2759"/>
<organism evidence="2 3">
    <name type="scientific">Rhizopogon vesiculosus</name>
    <dbReference type="NCBI Taxonomy" id="180088"/>
    <lineage>
        <taxon>Eukaryota</taxon>
        <taxon>Fungi</taxon>
        <taxon>Dikarya</taxon>
        <taxon>Basidiomycota</taxon>
        <taxon>Agaricomycotina</taxon>
        <taxon>Agaricomycetes</taxon>
        <taxon>Agaricomycetidae</taxon>
        <taxon>Boletales</taxon>
        <taxon>Suillineae</taxon>
        <taxon>Rhizopogonaceae</taxon>
        <taxon>Rhizopogon</taxon>
    </lineage>
</organism>
<sequence>MESVEQDYQLSFSAPTLPIPPKSLTSTPVHGIDKPARGPFTNSSNPFVKRPASPPSGMAVRRMDASLRAVVGDDDVFAPSQHPTRTLRRRSSRLSKWLEELRIQPSTVQQPDIFNCSAGTETVGVGTECNPYLAYPHLSLAAVRRSMDDASSMHDYVVVNDDDVQEYIPPEESTHVKGSHRPSASADTTSQESTIRLINTPRSLRRFNLSVRSASPSASSTSRSPSRLSMFQRSSHATSNSGASNACHHGRSLSHQASDPRSEEQCTPGSSSWRWRPSVLGHFSSLSDGGAHSCTRDSPGSSSRPSMSSTTTHSSYATQSNNIVYEGDRPSPLRSMPQKSHFLGSLRSRSQKAVTSLSLFKSDASSHSSPTLLSLPASEPQLSQPSGFPSPLARKSSTIRLRFSPKSKAPPNSILPSILVEEQDTTRPCVVYTGKSHAPRVSLSSIASQTRSTKKKLVISGIPLNDARRLEALQKWCQSFGEVDQITRMPNGDLQIKFHKAEVADTVCRVRAKVYIAGVGSVYLSWYSGNKRP</sequence>
<evidence type="ECO:0000313" key="2">
    <source>
        <dbReference type="EMBL" id="OJA08097.1"/>
    </source>
</evidence>
<feature type="compositionally biased region" description="Low complexity" evidence="1">
    <location>
        <begin position="362"/>
        <end position="380"/>
    </location>
</feature>
<feature type="compositionally biased region" description="Low complexity" evidence="1">
    <location>
        <begin position="209"/>
        <end position="229"/>
    </location>
</feature>
<feature type="region of interest" description="Disordered" evidence="1">
    <location>
        <begin position="172"/>
        <end position="273"/>
    </location>
</feature>
<feature type="compositionally biased region" description="Low complexity" evidence="1">
    <location>
        <begin position="296"/>
        <end position="320"/>
    </location>
</feature>
<keyword evidence="2" id="KW-0328">Glycosyltransferase</keyword>
<feature type="region of interest" description="Disordered" evidence="1">
    <location>
        <begin position="286"/>
        <end position="347"/>
    </location>
</feature>
<feature type="region of interest" description="Disordered" evidence="1">
    <location>
        <begin position="1"/>
        <end position="58"/>
    </location>
</feature>
<dbReference type="Proteomes" id="UP000183567">
    <property type="component" value="Unassembled WGS sequence"/>
</dbReference>
<comment type="caution">
    <text evidence="2">The sequence shown here is derived from an EMBL/GenBank/DDBJ whole genome shotgun (WGS) entry which is preliminary data.</text>
</comment>
<proteinExistence type="predicted"/>
<feature type="compositionally biased region" description="Polar residues" evidence="1">
    <location>
        <begin position="231"/>
        <end position="244"/>
    </location>
</feature>